<dbReference type="SUPFAM" id="SSF53335">
    <property type="entry name" value="S-adenosyl-L-methionine-dependent methyltransferases"/>
    <property type="match status" value="1"/>
</dbReference>
<dbReference type="RefSeq" id="WP_378249053.1">
    <property type="nucleotide sequence ID" value="NZ_JBHSKF010000010.1"/>
</dbReference>
<keyword evidence="2" id="KW-0489">Methyltransferase</keyword>
<dbReference type="Gene3D" id="3.40.50.150">
    <property type="entry name" value="Vaccinia Virus protein VP39"/>
    <property type="match status" value="1"/>
</dbReference>
<keyword evidence="3" id="KW-1185">Reference proteome</keyword>
<dbReference type="Pfam" id="PF08241">
    <property type="entry name" value="Methyltransf_11"/>
    <property type="match status" value="1"/>
</dbReference>
<dbReference type="EMBL" id="JBHSKF010000010">
    <property type="protein sequence ID" value="MFC5289205.1"/>
    <property type="molecule type" value="Genomic_DNA"/>
</dbReference>
<feature type="domain" description="Methyltransferase type 11" evidence="1">
    <location>
        <begin position="37"/>
        <end position="114"/>
    </location>
</feature>
<dbReference type="InterPro" id="IPR029063">
    <property type="entry name" value="SAM-dependent_MTases_sf"/>
</dbReference>
<dbReference type="Proteomes" id="UP001596157">
    <property type="component" value="Unassembled WGS sequence"/>
</dbReference>
<keyword evidence="2" id="KW-0808">Transferase</keyword>
<accession>A0ABW0EUH5</accession>
<dbReference type="InterPro" id="IPR013216">
    <property type="entry name" value="Methyltransf_11"/>
</dbReference>
<dbReference type="EC" id="2.1.1.-" evidence="2"/>
<evidence type="ECO:0000313" key="3">
    <source>
        <dbReference type="Proteomes" id="UP001596157"/>
    </source>
</evidence>
<comment type="caution">
    <text evidence="2">The sequence shown here is derived from an EMBL/GenBank/DDBJ whole genome shotgun (WGS) entry which is preliminary data.</text>
</comment>
<dbReference type="GO" id="GO:0032259">
    <property type="term" value="P:methylation"/>
    <property type="evidence" value="ECO:0007669"/>
    <property type="project" value="UniProtKB-KW"/>
</dbReference>
<dbReference type="GO" id="GO:0008168">
    <property type="term" value="F:methyltransferase activity"/>
    <property type="evidence" value="ECO:0007669"/>
    <property type="project" value="UniProtKB-KW"/>
</dbReference>
<evidence type="ECO:0000313" key="2">
    <source>
        <dbReference type="EMBL" id="MFC5289205.1"/>
    </source>
</evidence>
<organism evidence="2 3">
    <name type="scientific">Actinokineospora guangxiensis</name>
    <dbReference type="NCBI Taxonomy" id="1490288"/>
    <lineage>
        <taxon>Bacteria</taxon>
        <taxon>Bacillati</taxon>
        <taxon>Actinomycetota</taxon>
        <taxon>Actinomycetes</taxon>
        <taxon>Pseudonocardiales</taxon>
        <taxon>Pseudonocardiaceae</taxon>
        <taxon>Actinokineospora</taxon>
    </lineage>
</organism>
<name>A0ABW0EUH5_9PSEU</name>
<reference evidence="3" key="1">
    <citation type="journal article" date="2019" name="Int. J. Syst. Evol. Microbiol.">
        <title>The Global Catalogue of Microorganisms (GCM) 10K type strain sequencing project: providing services to taxonomists for standard genome sequencing and annotation.</title>
        <authorList>
            <consortium name="The Broad Institute Genomics Platform"/>
            <consortium name="The Broad Institute Genome Sequencing Center for Infectious Disease"/>
            <person name="Wu L."/>
            <person name="Ma J."/>
        </authorList>
    </citation>
    <scope>NUCLEOTIDE SEQUENCE [LARGE SCALE GENOMIC DNA]</scope>
    <source>
        <strain evidence="3">CCUG 59778</strain>
    </source>
</reference>
<gene>
    <name evidence="2" type="ORF">ACFPM7_19310</name>
</gene>
<evidence type="ECO:0000259" key="1">
    <source>
        <dbReference type="Pfam" id="PF08241"/>
    </source>
</evidence>
<protein>
    <submittedName>
        <fullName evidence="2">Class I SAM-dependent methyltransferase</fullName>
        <ecNumber evidence="2">2.1.1.-</ecNumber>
    </submittedName>
</protein>
<proteinExistence type="predicted"/>
<sequence>MAVYDTLGATYGATRKPDPRIAARITAALGEVGSVVNVGAGTGGYEPPTTVLAVEPSATMIAQRPAGAAPAVRAVAESLPLADASVEAALAVLTVHHWTDVEAGLSELLRVARRRIVLMTWDQSVTREFWLLREYFPEAAAFDDKRAIPVETIATRLGARVETVPVPHDCTDGFLAAYWRRPAAYLDPVVRAGASGLAQPGEEALRPGLARLRADLDSGAWQATHADLLTMAEYDGGYRLLVADL</sequence>